<proteinExistence type="predicted"/>
<evidence type="ECO:0000259" key="3">
    <source>
        <dbReference type="PROSITE" id="PS51371"/>
    </source>
</evidence>
<reference evidence="4 5" key="1">
    <citation type="submission" date="2019-10" db="EMBL/GenBank/DDBJ databases">
        <title>Nocardia macrotermitis sp. nov. and Nocardia aurantia sp. nov., isolated from the gut of fungus growing-termite Macrotermes natalensis.</title>
        <authorList>
            <person name="Benndorf R."/>
            <person name="Schwitalla J."/>
            <person name="Martin K."/>
            <person name="De Beer W."/>
            <person name="Kaster A.-K."/>
            <person name="Vollmers J."/>
            <person name="Poulsen M."/>
            <person name="Beemelmanns C."/>
        </authorList>
    </citation>
    <scope>NUCLEOTIDE SEQUENCE [LARGE SCALE GENOMIC DNA]</scope>
    <source>
        <strain evidence="4 5">RB20</strain>
    </source>
</reference>
<dbReference type="PANTHER" id="PTHR43773:SF1">
    <property type="entry name" value="MAGNESIUM TRANSPORTER MGTE"/>
    <property type="match status" value="1"/>
</dbReference>
<dbReference type="PROSITE" id="PS51371">
    <property type="entry name" value="CBS"/>
    <property type="match status" value="1"/>
</dbReference>
<dbReference type="GO" id="GO:0015095">
    <property type="term" value="F:magnesium ion transmembrane transporter activity"/>
    <property type="evidence" value="ECO:0007669"/>
    <property type="project" value="InterPro"/>
</dbReference>
<dbReference type="Pfam" id="PF03448">
    <property type="entry name" value="MgtE_N"/>
    <property type="match status" value="1"/>
</dbReference>
<gene>
    <name evidence="4" type="ORF">NRB20_29850</name>
</gene>
<dbReference type="InterPro" id="IPR000644">
    <property type="entry name" value="CBS_dom"/>
</dbReference>
<comment type="caution">
    <text evidence="4">The sequence shown here is derived from an EMBL/GenBank/DDBJ whole genome shotgun (WGS) entry which is preliminary data.</text>
</comment>
<feature type="region of interest" description="Disordered" evidence="2">
    <location>
        <begin position="438"/>
        <end position="463"/>
    </location>
</feature>
<dbReference type="Gene3D" id="1.25.60.10">
    <property type="entry name" value="MgtE N-terminal domain-like"/>
    <property type="match status" value="1"/>
</dbReference>
<dbReference type="AlphaFoldDB" id="A0A7K0D2D7"/>
<dbReference type="GO" id="GO:0016020">
    <property type="term" value="C:membrane"/>
    <property type="evidence" value="ECO:0007669"/>
    <property type="project" value="InterPro"/>
</dbReference>
<dbReference type="Proteomes" id="UP000438448">
    <property type="component" value="Unassembled WGS sequence"/>
</dbReference>
<dbReference type="Gene3D" id="3.10.580.10">
    <property type="entry name" value="CBS-domain"/>
    <property type="match status" value="1"/>
</dbReference>
<dbReference type="Pfam" id="PF26205">
    <property type="entry name" value="SH3_actinomycetes"/>
    <property type="match status" value="1"/>
</dbReference>
<protein>
    <recommendedName>
        <fullName evidence="3">CBS domain-containing protein</fullName>
    </recommendedName>
</protein>
<name>A0A7K0D2D7_9NOCA</name>
<dbReference type="PANTHER" id="PTHR43773">
    <property type="entry name" value="MAGNESIUM TRANSPORTER MGTE"/>
    <property type="match status" value="1"/>
</dbReference>
<dbReference type="SMART" id="SM00924">
    <property type="entry name" value="MgtE_N"/>
    <property type="match status" value="1"/>
</dbReference>
<feature type="domain" description="CBS" evidence="3">
    <location>
        <begin position="379"/>
        <end position="439"/>
    </location>
</feature>
<dbReference type="EMBL" id="WEGK01000005">
    <property type="protein sequence ID" value="MQY19890.1"/>
    <property type="molecule type" value="Genomic_DNA"/>
</dbReference>
<dbReference type="SUPFAM" id="SSF50346">
    <property type="entry name" value="PRC-barrel domain"/>
    <property type="match status" value="1"/>
</dbReference>
<evidence type="ECO:0000313" key="4">
    <source>
        <dbReference type="EMBL" id="MQY19890.1"/>
    </source>
</evidence>
<accession>A0A7K0D2D7</accession>
<dbReference type="InterPro" id="IPR006668">
    <property type="entry name" value="Mg_transptr_MgtE_intracell_dom"/>
</dbReference>
<dbReference type="SUPFAM" id="SSF54631">
    <property type="entry name" value="CBS-domain pair"/>
    <property type="match status" value="1"/>
</dbReference>
<organism evidence="4 5">
    <name type="scientific">Nocardia macrotermitis</name>
    <dbReference type="NCBI Taxonomy" id="2585198"/>
    <lineage>
        <taxon>Bacteria</taxon>
        <taxon>Bacillati</taxon>
        <taxon>Actinomycetota</taxon>
        <taxon>Actinomycetes</taxon>
        <taxon>Mycobacteriales</taxon>
        <taxon>Nocardiaceae</taxon>
        <taxon>Nocardia</taxon>
    </lineage>
</organism>
<evidence type="ECO:0000313" key="5">
    <source>
        <dbReference type="Proteomes" id="UP000438448"/>
    </source>
</evidence>
<evidence type="ECO:0000256" key="1">
    <source>
        <dbReference type="PROSITE-ProRule" id="PRU00703"/>
    </source>
</evidence>
<dbReference type="CDD" id="cd04606">
    <property type="entry name" value="CBS_pair_Mg_transporter"/>
    <property type="match status" value="1"/>
</dbReference>
<dbReference type="SUPFAM" id="SSF158791">
    <property type="entry name" value="MgtE N-terminal domain-like"/>
    <property type="match status" value="1"/>
</dbReference>
<dbReference type="InterPro" id="IPR058838">
    <property type="entry name" value="SH3_actinomycetes"/>
</dbReference>
<evidence type="ECO:0000256" key="2">
    <source>
        <dbReference type="SAM" id="MobiDB-lite"/>
    </source>
</evidence>
<dbReference type="InterPro" id="IPR006669">
    <property type="entry name" value="MgtE_transporter"/>
</dbReference>
<dbReference type="InterPro" id="IPR046342">
    <property type="entry name" value="CBS_dom_sf"/>
</dbReference>
<dbReference type="InterPro" id="IPR011033">
    <property type="entry name" value="PRC_barrel-like_sf"/>
</dbReference>
<keyword evidence="5" id="KW-1185">Reference proteome</keyword>
<keyword evidence="1" id="KW-0129">CBS domain</keyword>
<sequence>MASPAIRPRTGASTLSGMASTRVFAARLAGLVVLGPDGESIGRVRDAAISIRYDRQQPRVLGLIVELPTRKRIFVPMLRVTSIEPGSVSLNTGTVSLRRFQKRPGEMLALAQILDSRVQVEDPDLPELDGVEVFVADLGMEQTRTRDWVVSRVAVRRYRGLGRALRRSAVHVVDWTEVRGLTLQQLNLPGQSVTALLEQFEGLRPADVAHLLRELPEKRRIELVRALDDERLADVVQELPETDQIDVVQNLGVSRAADVLEAMDPDDAADLLGELPKGEAEALLAQMDPEESEPVRRLLEYSPYTAGGMMTPEPVVLHPAANVAEALARVRDPDLPAAMASMVFVVRPPTATPTGRYLGCVHTQRLLREPPATLLGGIVDTDLSQLRPETSLPAVTRYFATYNLVCGPVVDAENHLLGAVTVDDVLDHLLPEDWREHDEEAHEVHAAAHAGVSSQAVAEGEVQ</sequence>
<dbReference type="Pfam" id="PF00571">
    <property type="entry name" value="CBS"/>
    <property type="match status" value="1"/>
</dbReference>
<dbReference type="InterPro" id="IPR038076">
    <property type="entry name" value="MgtE_N_sf"/>
</dbReference>